<dbReference type="Gene3D" id="1.10.260.40">
    <property type="entry name" value="lambda repressor-like DNA-binding domains"/>
    <property type="match status" value="1"/>
</dbReference>
<dbReference type="EMBL" id="JBJHZZ010000012">
    <property type="protein sequence ID" value="MFL0248107.1"/>
    <property type="molecule type" value="Genomic_DNA"/>
</dbReference>
<name>A0ABW8T8R1_9CLOT</name>
<dbReference type="PROSITE" id="PS50943">
    <property type="entry name" value="HTH_CROC1"/>
    <property type="match status" value="1"/>
</dbReference>
<dbReference type="RefSeq" id="WP_406770538.1">
    <property type="nucleotide sequence ID" value="NZ_JBJHZZ010000012.1"/>
</dbReference>
<sequence length="68" mass="7510">MLLNVKYLITLIEKKGWSERQLAMKCGLSSATVSRIISGKRGAGSKALVGIRKAFPNEPIEKLFFLSN</sequence>
<evidence type="ECO:0000259" key="1">
    <source>
        <dbReference type="PROSITE" id="PS50943"/>
    </source>
</evidence>
<evidence type="ECO:0000313" key="3">
    <source>
        <dbReference type="Proteomes" id="UP001623591"/>
    </source>
</evidence>
<dbReference type="CDD" id="cd00093">
    <property type="entry name" value="HTH_XRE"/>
    <property type="match status" value="1"/>
</dbReference>
<proteinExistence type="predicted"/>
<accession>A0ABW8T8R1</accession>
<keyword evidence="3" id="KW-1185">Reference proteome</keyword>
<gene>
    <name evidence="2" type="ORF">ACJDUG_14160</name>
</gene>
<protein>
    <submittedName>
        <fullName evidence="2">Helix-turn-helix domain-containing protein</fullName>
    </submittedName>
</protein>
<dbReference type="SUPFAM" id="SSF47413">
    <property type="entry name" value="lambda repressor-like DNA-binding domains"/>
    <property type="match status" value="1"/>
</dbReference>
<dbReference type="InterPro" id="IPR001387">
    <property type="entry name" value="Cro/C1-type_HTH"/>
</dbReference>
<evidence type="ECO:0000313" key="2">
    <source>
        <dbReference type="EMBL" id="MFL0248107.1"/>
    </source>
</evidence>
<dbReference type="Pfam" id="PF01381">
    <property type="entry name" value="HTH_3"/>
    <property type="match status" value="1"/>
</dbReference>
<dbReference type="InterPro" id="IPR010982">
    <property type="entry name" value="Lambda_DNA-bd_dom_sf"/>
</dbReference>
<reference evidence="2 3" key="1">
    <citation type="submission" date="2024-11" db="EMBL/GenBank/DDBJ databases">
        <authorList>
            <person name="Heng Y.C."/>
            <person name="Lim A.C.H."/>
            <person name="Lee J.K.Y."/>
            <person name="Kittelmann S."/>
        </authorList>
    </citation>
    <scope>NUCLEOTIDE SEQUENCE [LARGE SCALE GENOMIC DNA]</scope>
    <source>
        <strain evidence="2 3">WILCCON 0185</strain>
    </source>
</reference>
<organism evidence="2 3">
    <name type="scientific">Candidatus Clostridium stratigraminis</name>
    <dbReference type="NCBI Taxonomy" id="3381661"/>
    <lineage>
        <taxon>Bacteria</taxon>
        <taxon>Bacillati</taxon>
        <taxon>Bacillota</taxon>
        <taxon>Clostridia</taxon>
        <taxon>Eubacteriales</taxon>
        <taxon>Clostridiaceae</taxon>
        <taxon>Clostridium</taxon>
    </lineage>
</organism>
<feature type="domain" description="HTH cro/C1-type" evidence="1">
    <location>
        <begin position="8"/>
        <end position="63"/>
    </location>
</feature>
<dbReference type="Proteomes" id="UP001623591">
    <property type="component" value="Unassembled WGS sequence"/>
</dbReference>
<comment type="caution">
    <text evidence="2">The sequence shown here is derived from an EMBL/GenBank/DDBJ whole genome shotgun (WGS) entry which is preliminary data.</text>
</comment>